<name>A0ABP0GPE9_CLALP</name>
<evidence type="ECO:0000256" key="8">
    <source>
        <dbReference type="ARBA" id="ARBA00022842"/>
    </source>
</evidence>
<evidence type="ECO:0000256" key="6">
    <source>
        <dbReference type="ARBA" id="ARBA00022741"/>
    </source>
</evidence>
<accession>A0ABP0GPE9</accession>
<comment type="cofactor">
    <cofactor evidence="1">
        <name>Mg(2+)</name>
        <dbReference type="ChEBI" id="CHEBI:18420"/>
    </cofactor>
</comment>
<keyword evidence="7" id="KW-0067">ATP-binding</keyword>
<comment type="caution">
    <text evidence="10">The sequence shown here is derived from an EMBL/GenBank/DDBJ whole genome shotgun (WGS) entry which is preliminary data.</text>
</comment>
<keyword evidence="11" id="KW-1185">Reference proteome</keyword>
<evidence type="ECO:0000256" key="7">
    <source>
        <dbReference type="ARBA" id="ARBA00022840"/>
    </source>
</evidence>
<protein>
    <recommendedName>
        <fullName evidence="9">Selenoprotein O</fullName>
    </recommendedName>
</protein>
<evidence type="ECO:0000256" key="5">
    <source>
        <dbReference type="ARBA" id="ARBA00022723"/>
    </source>
</evidence>
<evidence type="ECO:0000256" key="3">
    <source>
        <dbReference type="ARBA" id="ARBA00022679"/>
    </source>
</evidence>
<sequence>MWIYVVSAAMDAFSFVFSTKRSIPAALLLASIVLGVSSDMNFCKPPMPFSNWTFSNSILQKLPVDNELRNNVRSVKRVLFSKVKPTPLKDNIKLAAVSRDSLENCLDIDFRDAINSETFMFFASGNTLLQNTTLSHRYGGHQFGTWAGQLGDGRAHLLGEYQNKHGERWELQLKGSGRTPYSRSGDGRAVLRSSIREFLCSEAMHHLGVPTSRAVSLVVSDDPVIRDPFYNGNVIQEKAAIVLRLAQSWFRFGSLEVLAENNEVDLLAELLDFVIEHHFSFAIEPGVPNRYLQLYSLVLNQTVRMVTKWMSLGFAHGVCNTDNFSLLSITIDYGPFGFVDSYDPEFVPNLSDDDGVYSLEKQPSVAFMNLKRLLDAMAPVMTQSQLNDAKNVLNSFDTLYQNSLLDEFRNKLGLKGQNDDDYVLIASLLHLMNQTKADFTMTFRQLSHLRLQNMKDAIVPKHFWALQDLRMHKYFRPWLSAYYERLRKNVPEDTDHNRTARMLAVNPRYVLRNWMAESAIRKAEKGDFSDIWRLLMTLQRPYNEQVSAEVSGYASRPPDWTKALRVSCSS</sequence>
<reference evidence="10 11" key="1">
    <citation type="submission" date="2024-02" db="EMBL/GenBank/DDBJ databases">
        <authorList>
            <person name="Daric V."/>
            <person name="Darras S."/>
        </authorList>
    </citation>
    <scope>NUCLEOTIDE SEQUENCE [LARGE SCALE GENOMIC DNA]</scope>
</reference>
<dbReference type="PANTHER" id="PTHR12153">
    <property type="entry name" value="SELENOPROTEIN O"/>
    <property type="match status" value="1"/>
</dbReference>
<organism evidence="10 11">
    <name type="scientific">Clavelina lepadiformis</name>
    <name type="common">Light-bulb sea squirt</name>
    <name type="synonym">Ascidia lepadiformis</name>
    <dbReference type="NCBI Taxonomy" id="159417"/>
    <lineage>
        <taxon>Eukaryota</taxon>
        <taxon>Metazoa</taxon>
        <taxon>Chordata</taxon>
        <taxon>Tunicata</taxon>
        <taxon>Ascidiacea</taxon>
        <taxon>Aplousobranchia</taxon>
        <taxon>Clavelinidae</taxon>
        <taxon>Clavelina</taxon>
    </lineage>
</organism>
<keyword evidence="3" id="KW-0808">Transferase</keyword>
<evidence type="ECO:0000256" key="2">
    <source>
        <dbReference type="ARBA" id="ARBA00009747"/>
    </source>
</evidence>
<evidence type="ECO:0000256" key="4">
    <source>
        <dbReference type="ARBA" id="ARBA00022695"/>
    </source>
</evidence>
<evidence type="ECO:0000256" key="1">
    <source>
        <dbReference type="ARBA" id="ARBA00001946"/>
    </source>
</evidence>
<keyword evidence="5" id="KW-0479">Metal-binding</keyword>
<dbReference type="NCBIfam" id="NF000658">
    <property type="entry name" value="PRK00029.1"/>
    <property type="match status" value="1"/>
</dbReference>
<evidence type="ECO:0000256" key="9">
    <source>
        <dbReference type="ARBA" id="ARBA00031547"/>
    </source>
</evidence>
<dbReference type="Pfam" id="PF02696">
    <property type="entry name" value="SelO"/>
    <property type="match status" value="1"/>
</dbReference>
<dbReference type="Proteomes" id="UP001642483">
    <property type="component" value="Unassembled WGS sequence"/>
</dbReference>
<dbReference type="InterPro" id="IPR003846">
    <property type="entry name" value="SelO"/>
</dbReference>
<gene>
    <name evidence="10" type="ORF">CVLEPA_LOCUS25925</name>
</gene>
<keyword evidence="4" id="KW-0548">Nucleotidyltransferase</keyword>
<dbReference type="HAMAP" id="MF_00692">
    <property type="entry name" value="SelO"/>
    <property type="match status" value="1"/>
</dbReference>
<comment type="similarity">
    <text evidence="2">Belongs to the SELO family.</text>
</comment>
<dbReference type="EMBL" id="CAWYQH010000130">
    <property type="protein sequence ID" value="CAK8692674.1"/>
    <property type="molecule type" value="Genomic_DNA"/>
</dbReference>
<evidence type="ECO:0000313" key="10">
    <source>
        <dbReference type="EMBL" id="CAK8692674.1"/>
    </source>
</evidence>
<dbReference type="PANTHER" id="PTHR12153:SF18">
    <property type="entry name" value="SELENOPROTEIN O"/>
    <property type="match status" value="1"/>
</dbReference>
<keyword evidence="8" id="KW-0460">Magnesium</keyword>
<evidence type="ECO:0000313" key="11">
    <source>
        <dbReference type="Proteomes" id="UP001642483"/>
    </source>
</evidence>
<proteinExistence type="inferred from homology"/>
<keyword evidence="6" id="KW-0547">Nucleotide-binding</keyword>